<dbReference type="RefSeq" id="WP_344978832.1">
    <property type="nucleotide sequence ID" value="NZ_BAABFN010000004.1"/>
</dbReference>
<name>A0ABP8FUF3_9BACT</name>
<sequence>MLDVYLLRHGETPWNADGNRYCGRTDLPLTAKGIGQAQTVHEQLKHHAFDDVYSSPLQRARHTAEIVSGRAAVRNDTRLIEAGFGAWEGKTRDQFIAEAPELWEAWNRDPSRVRAGGTGDTALEVVMRTEAFFSDLLRQHPGGTVLVVAHNTVNRLYLCHKLGMPLRNYRMLVQDNSTITRFRLDDEGVLTLNLLNGFLV</sequence>
<dbReference type="InterPro" id="IPR001345">
    <property type="entry name" value="PG/BPGM_mutase_AS"/>
</dbReference>
<dbReference type="Gene3D" id="3.40.50.1240">
    <property type="entry name" value="Phosphoglycerate mutase-like"/>
    <property type="match status" value="1"/>
</dbReference>
<dbReference type="Pfam" id="PF00300">
    <property type="entry name" value="His_Phos_1"/>
    <property type="match status" value="1"/>
</dbReference>
<evidence type="ECO:0000313" key="2">
    <source>
        <dbReference type="Proteomes" id="UP001501207"/>
    </source>
</evidence>
<dbReference type="PROSITE" id="PS00175">
    <property type="entry name" value="PG_MUTASE"/>
    <property type="match status" value="1"/>
</dbReference>
<comment type="caution">
    <text evidence="1">The sequence shown here is derived from an EMBL/GenBank/DDBJ whole genome shotgun (WGS) entry which is preliminary data.</text>
</comment>
<dbReference type="SUPFAM" id="SSF53254">
    <property type="entry name" value="Phosphoglycerate mutase-like"/>
    <property type="match status" value="1"/>
</dbReference>
<dbReference type="Proteomes" id="UP001501207">
    <property type="component" value="Unassembled WGS sequence"/>
</dbReference>
<dbReference type="PANTHER" id="PTHR48100">
    <property type="entry name" value="BROAD-SPECIFICITY PHOSPHATASE YOR283W-RELATED"/>
    <property type="match status" value="1"/>
</dbReference>
<dbReference type="InterPro" id="IPR013078">
    <property type="entry name" value="His_Pase_superF_clade-1"/>
</dbReference>
<evidence type="ECO:0000313" key="1">
    <source>
        <dbReference type="EMBL" id="GAA4311231.1"/>
    </source>
</evidence>
<dbReference type="CDD" id="cd07067">
    <property type="entry name" value="HP_PGM_like"/>
    <property type="match status" value="1"/>
</dbReference>
<dbReference type="SMART" id="SM00855">
    <property type="entry name" value="PGAM"/>
    <property type="match status" value="1"/>
</dbReference>
<dbReference type="InterPro" id="IPR029033">
    <property type="entry name" value="His_PPase_superfam"/>
</dbReference>
<keyword evidence="2" id="KW-1185">Reference proteome</keyword>
<dbReference type="EMBL" id="BAABFN010000004">
    <property type="protein sequence ID" value="GAA4311231.1"/>
    <property type="molecule type" value="Genomic_DNA"/>
</dbReference>
<organism evidence="1 2">
    <name type="scientific">Compostibacter hankyongensis</name>
    <dbReference type="NCBI Taxonomy" id="1007089"/>
    <lineage>
        <taxon>Bacteria</taxon>
        <taxon>Pseudomonadati</taxon>
        <taxon>Bacteroidota</taxon>
        <taxon>Chitinophagia</taxon>
        <taxon>Chitinophagales</taxon>
        <taxon>Chitinophagaceae</taxon>
        <taxon>Compostibacter</taxon>
    </lineage>
</organism>
<reference evidence="2" key="1">
    <citation type="journal article" date="2019" name="Int. J. Syst. Evol. Microbiol.">
        <title>The Global Catalogue of Microorganisms (GCM) 10K type strain sequencing project: providing services to taxonomists for standard genome sequencing and annotation.</title>
        <authorList>
            <consortium name="The Broad Institute Genomics Platform"/>
            <consortium name="The Broad Institute Genome Sequencing Center for Infectious Disease"/>
            <person name="Wu L."/>
            <person name="Ma J."/>
        </authorList>
    </citation>
    <scope>NUCLEOTIDE SEQUENCE [LARGE SCALE GENOMIC DNA]</scope>
    <source>
        <strain evidence="2">JCM 17664</strain>
    </source>
</reference>
<dbReference type="InterPro" id="IPR050275">
    <property type="entry name" value="PGM_Phosphatase"/>
</dbReference>
<protein>
    <submittedName>
        <fullName evidence="1">Alpha-ribazole phosphatase</fullName>
    </submittedName>
</protein>
<proteinExistence type="predicted"/>
<accession>A0ABP8FUF3</accession>
<gene>
    <name evidence="1" type="primary">cobC</name>
    <name evidence="1" type="ORF">GCM10023143_20230</name>
</gene>